<dbReference type="Proteomes" id="UP000028302">
    <property type="component" value="Unassembled WGS sequence"/>
</dbReference>
<dbReference type="Gene3D" id="3.40.50.10610">
    <property type="entry name" value="ABC-type transport auxiliary lipoprotein component"/>
    <property type="match status" value="1"/>
</dbReference>
<dbReference type="AlphaFoldDB" id="A0A084IR33"/>
<comment type="caution">
    <text evidence="2">The sequence shown here is derived from an EMBL/GenBank/DDBJ whole genome shotgun (WGS) entry which is preliminary data.</text>
</comment>
<feature type="domain" description="ABC-type transport auxiliary lipoprotein component" evidence="1">
    <location>
        <begin position="4"/>
        <end position="148"/>
    </location>
</feature>
<evidence type="ECO:0000313" key="3">
    <source>
        <dbReference type="Proteomes" id="UP000028302"/>
    </source>
</evidence>
<dbReference type="InterPro" id="IPR005586">
    <property type="entry name" value="ABC_trans_aux"/>
</dbReference>
<proteinExistence type="predicted"/>
<evidence type="ECO:0000259" key="1">
    <source>
        <dbReference type="Pfam" id="PF03886"/>
    </source>
</evidence>
<protein>
    <recommendedName>
        <fullName evidence="1">ABC-type transport auxiliary lipoprotein component domain-containing protein</fullName>
    </recommendedName>
</protein>
<sequence length="152" mass="17417">MLSPPQTERLAAKPSDWQVRRVQMPEYLDNYDIQLRTNDYVLTRLPDAKWAERLPVAVTRLLQQTIDEKLQDKRDKHYQVHVNVDTFEPQPSGQVVLAAEWRVTDAHDHVVARNDSLIKEPLPKTSRNADTIARAMSTAVRELAMQIVAHAG</sequence>
<name>A0A084IR33_SALHC</name>
<dbReference type="EMBL" id="APNK01000001">
    <property type="protein sequence ID" value="KEZ79167.1"/>
    <property type="molecule type" value="Genomic_DNA"/>
</dbReference>
<reference evidence="2 3" key="1">
    <citation type="submission" date="2013-03" db="EMBL/GenBank/DDBJ databases">
        <title>Salinisphaera hydrothermalis C41B8 Genome Sequencing.</title>
        <authorList>
            <person name="Li C."/>
            <person name="Lai Q."/>
            <person name="Shao Z."/>
        </authorList>
    </citation>
    <scope>NUCLEOTIDE SEQUENCE [LARGE SCALE GENOMIC DNA]</scope>
    <source>
        <strain evidence="2 3">C41B8</strain>
    </source>
</reference>
<dbReference type="Pfam" id="PF03886">
    <property type="entry name" value="ABC_trans_aux"/>
    <property type="match status" value="1"/>
</dbReference>
<dbReference type="SUPFAM" id="SSF159594">
    <property type="entry name" value="XCC0632-like"/>
    <property type="match status" value="1"/>
</dbReference>
<keyword evidence="3" id="KW-1185">Reference proteome</keyword>
<gene>
    <name evidence="2" type="ORF">C41B8_00420</name>
</gene>
<organism evidence="2 3">
    <name type="scientific">Salinisphaera hydrothermalis (strain C41B8)</name>
    <dbReference type="NCBI Taxonomy" id="1304275"/>
    <lineage>
        <taxon>Bacteria</taxon>
        <taxon>Pseudomonadati</taxon>
        <taxon>Pseudomonadota</taxon>
        <taxon>Gammaproteobacteria</taxon>
        <taxon>Salinisphaerales</taxon>
        <taxon>Salinisphaeraceae</taxon>
        <taxon>Salinisphaera</taxon>
    </lineage>
</organism>
<evidence type="ECO:0000313" key="2">
    <source>
        <dbReference type="EMBL" id="KEZ79167.1"/>
    </source>
</evidence>
<accession>A0A084IR33</accession>